<organism evidence="1 2">
    <name type="scientific">Rossellomorea vietnamensis</name>
    <dbReference type="NCBI Taxonomy" id="218284"/>
    <lineage>
        <taxon>Bacteria</taxon>
        <taxon>Bacillati</taxon>
        <taxon>Bacillota</taxon>
        <taxon>Bacilli</taxon>
        <taxon>Bacillales</taxon>
        <taxon>Bacillaceae</taxon>
        <taxon>Rossellomorea</taxon>
    </lineage>
</organism>
<dbReference type="CDD" id="cd00565">
    <property type="entry name" value="Ubl_ThiS"/>
    <property type="match status" value="1"/>
</dbReference>
<dbReference type="Proteomes" id="UP000323317">
    <property type="component" value="Unassembled WGS sequence"/>
</dbReference>
<gene>
    <name evidence="1" type="primary">thiS</name>
    <name evidence="1" type="ORF">FZC79_12000</name>
</gene>
<dbReference type="InterPro" id="IPR003749">
    <property type="entry name" value="ThiS/MoaD-like"/>
</dbReference>
<dbReference type="Gene3D" id="3.10.20.30">
    <property type="match status" value="1"/>
</dbReference>
<evidence type="ECO:0000313" key="2">
    <source>
        <dbReference type="Proteomes" id="UP000323317"/>
    </source>
</evidence>
<dbReference type="PANTHER" id="PTHR34472:SF1">
    <property type="entry name" value="SULFUR CARRIER PROTEIN THIS"/>
    <property type="match status" value="1"/>
</dbReference>
<dbReference type="EMBL" id="VTEH01000008">
    <property type="protein sequence ID" value="TYR75130.1"/>
    <property type="molecule type" value="Genomic_DNA"/>
</dbReference>
<sequence length="67" mass="7454">MNLIINSDEVLVDEEVDTVVDLLSYFELDQKVAIVELNRVILEKSMHAETRLANGDVVEIVHFVGGG</sequence>
<dbReference type="AlphaFoldDB" id="A0A5D4KE90"/>
<proteinExistence type="predicted"/>
<dbReference type="Pfam" id="PF02597">
    <property type="entry name" value="ThiS"/>
    <property type="match status" value="1"/>
</dbReference>
<dbReference type="SUPFAM" id="SSF54285">
    <property type="entry name" value="MoaD/ThiS"/>
    <property type="match status" value="1"/>
</dbReference>
<protein>
    <submittedName>
        <fullName evidence="1">Sulfur carrier protein ThiS</fullName>
    </submittedName>
</protein>
<dbReference type="InterPro" id="IPR012675">
    <property type="entry name" value="Beta-grasp_dom_sf"/>
</dbReference>
<dbReference type="InterPro" id="IPR010035">
    <property type="entry name" value="Thi_S"/>
</dbReference>
<accession>A0A5D4KE90</accession>
<dbReference type="PANTHER" id="PTHR34472">
    <property type="entry name" value="SULFUR CARRIER PROTEIN THIS"/>
    <property type="match status" value="1"/>
</dbReference>
<evidence type="ECO:0000313" key="1">
    <source>
        <dbReference type="EMBL" id="TYR75130.1"/>
    </source>
</evidence>
<reference evidence="1 2" key="1">
    <citation type="submission" date="2019-08" db="EMBL/GenBank/DDBJ databases">
        <title>Bacillus genomes from the desert of Cuatro Cienegas, Coahuila.</title>
        <authorList>
            <person name="Olmedo-Alvarez G."/>
        </authorList>
    </citation>
    <scope>NUCLEOTIDE SEQUENCE [LARGE SCALE GENOMIC DNA]</scope>
    <source>
        <strain evidence="1 2">CH40_1T</strain>
    </source>
</reference>
<dbReference type="NCBIfam" id="TIGR01683">
    <property type="entry name" value="thiS"/>
    <property type="match status" value="1"/>
</dbReference>
<name>A0A5D4KE90_9BACI</name>
<dbReference type="RefSeq" id="WP_148947052.1">
    <property type="nucleotide sequence ID" value="NZ_VTEH01000008.1"/>
</dbReference>
<dbReference type="InterPro" id="IPR016155">
    <property type="entry name" value="Mopterin_synth/thiamin_S_b"/>
</dbReference>
<comment type="caution">
    <text evidence="1">The sequence shown here is derived from an EMBL/GenBank/DDBJ whole genome shotgun (WGS) entry which is preliminary data.</text>
</comment>